<evidence type="ECO:0000313" key="3">
    <source>
        <dbReference type="Proteomes" id="UP000824890"/>
    </source>
</evidence>
<proteinExistence type="predicted"/>
<keyword evidence="3" id="KW-1185">Reference proteome</keyword>
<comment type="caution">
    <text evidence="2">The sequence shown here is derived from an EMBL/GenBank/DDBJ whole genome shotgun (WGS) entry which is preliminary data.</text>
</comment>
<feature type="region of interest" description="Disordered" evidence="1">
    <location>
        <begin position="173"/>
        <end position="204"/>
    </location>
</feature>
<protein>
    <submittedName>
        <fullName evidence="2">Uncharacterized protein</fullName>
    </submittedName>
</protein>
<dbReference type="EMBL" id="JAGKQM010000010">
    <property type="protein sequence ID" value="KAH0907892.1"/>
    <property type="molecule type" value="Genomic_DNA"/>
</dbReference>
<evidence type="ECO:0000313" key="2">
    <source>
        <dbReference type="EMBL" id="KAH0907892.1"/>
    </source>
</evidence>
<dbReference type="Proteomes" id="UP000824890">
    <property type="component" value="Unassembled WGS sequence"/>
</dbReference>
<reference evidence="2 3" key="1">
    <citation type="submission" date="2021-05" db="EMBL/GenBank/DDBJ databases">
        <title>Genome Assembly of Synthetic Allotetraploid Brassica napus Reveals Homoeologous Exchanges between Subgenomes.</title>
        <authorList>
            <person name="Davis J.T."/>
        </authorList>
    </citation>
    <scope>NUCLEOTIDE SEQUENCE [LARGE SCALE GENOMIC DNA]</scope>
    <source>
        <strain evidence="3">cv. Da-Ae</strain>
        <tissue evidence="2">Seedling</tissue>
    </source>
</reference>
<gene>
    <name evidence="2" type="ORF">HID58_039719</name>
</gene>
<evidence type="ECO:0000256" key="1">
    <source>
        <dbReference type="SAM" id="MobiDB-lite"/>
    </source>
</evidence>
<organism evidence="2 3">
    <name type="scientific">Brassica napus</name>
    <name type="common">Rape</name>
    <dbReference type="NCBI Taxonomy" id="3708"/>
    <lineage>
        <taxon>Eukaryota</taxon>
        <taxon>Viridiplantae</taxon>
        <taxon>Streptophyta</taxon>
        <taxon>Embryophyta</taxon>
        <taxon>Tracheophyta</taxon>
        <taxon>Spermatophyta</taxon>
        <taxon>Magnoliopsida</taxon>
        <taxon>eudicotyledons</taxon>
        <taxon>Gunneridae</taxon>
        <taxon>Pentapetalae</taxon>
        <taxon>rosids</taxon>
        <taxon>malvids</taxon>
        <taxon>Brassicales</taxon>
        <taxon>Brassicaceae</taxon>
        <taxon>Brassiceae</taxon>
        <taxon>Brassica</taxon>
    </lineage>
</organism>
<feature type="non-terminal residue" evidence="2">
    <location>
        <position position="1"/>
    </location>
</feature>
<accession>A0ABQ8BSV3</accession>
<name>A0ABQ8BSV3_BRANA</name>
<sequence length="281" mass="30346">VHNSEPCEPVLSVLQKQSLALSSTGSGSIHPKSLKQVVFLKAICMIFKALLLSYVDASGSGLLMFGVPSRSQTDETMIDVAKSKDSQEQHEPVKANTCDCSPVSILKPLTPPETPSKESPTIGSSFVREKLHPGAAMTTEVISCLFFLFPLKELVSPLRKDLLTEREDNHICAGCTEPGAKRNTPPEDDGNKTTQNSKLPEGKENYSETIALGSKFGGQVSYGGEHKEGMNCGRMINVSKNKTVRVVNSNEGEDGSFFTFRTVSATCKAHCKACSTDNTSR</sequence>